<comment type="caution">
    <text evidence="2">The sequence shown here is derived from an EMBL/GenBank/DDBJ whole genome shotgun (WGS) entry which is preliminary data.</text>
</comment>
<evidence type="ECO:0008006" key="4">
    <source>
        <dbReference type="Google" id="ProtNLM"/>
    </source>
</evidence>
<evidence type="ECO:0000313" key="2">
    <source>
        <dbReference type="EMBL" id="GAA4353404.1"/>
    </source>
</evidence>
<protein>
    <recommendedName>
        <fullName evidence="4">Delta-60 repeat domain-containing protein</fullName>
    </recommendedName>
</protein>
<keyword evidence="1" id="KW-0732">Signal</keyword>
<evidence type="ECO:0000313" key="3">
    <source>
        <dbReference type="Proteomes" id="UP001501153"/>
    </source>
</evidence>
<dbReference type="Proteomes" id="UP001501153">
    <property type="component" value="Unassembled WGS sequence"/>
</dbReference>
<reference evidence="3" key="1">
    <citation type="journal article" date="2019" name="Int. J. Syst. Evol. Microbiol.">
        <title>The Global Catalogue of Microorganisms (GCM) 10K type strain sequencing project: providing services to taxonomists for standard genome sequencing and annotation.</title>
        <authorList>
            <consortium name="The Broad Institute Genomics Platform"/>
            <consortium name="The Broad Institute Genome Sequencing Center for Infectious Disease"/>
            <person name="Wu L."/>
            <person name="Ma J."/>
        </authorList>
    </citation>
    <scope>NUCLEOTIDE SEQUENCE [LARGE SCALE GENOMIC DNA]</scope>
    <source>
        <strain evidence="3">JCM 17923</strain>
    </source>
</reference>
<dbReference type="PANTHER" id="PTHR35580">
    <property type="entry name" value="CELL SURFACE GLYCOPROTEIN (S-LAYER PROTEIN)-LIKE PROTEIN"/>
    <property type="match status" value="1"/>
</dbReference>
<accession>A0ABP8I859</accession>
<feature type="chain" id="PRO_5045197219" description="Delta-60 repeat domain-containing protein" evidence="1">
    <location>
        <begin position="29"/>
        <end position="507"/>
    </location>
</feature>
<evidence type="ECO:0000256" key="1">
    <source>
        <dbReference type="SAM" id="SignalP"/>
    </source>
</evidence>
<gene>
    <name evidence="2" type="ORF">GCM10023185_14010</name>
</gene>
<name>A0ABP8I859_9BACT</name>
<dbReference type="EMBL" id="BAABGZ010000013">
    <property type="protein sequence ID" value="GAA4353404.1"/>
    <property type="molecule type" value="Genomic_DNA"/>
</dbReference>
<keyword evidence="3" id="KW-1185">Reference proteome</keyword>
<dbReference type="RefSeq" id="WP_345235160.1">
    <property type="nucleotide sequence ID" value="NZ_BAABGZ010000013.1"/>
</dbReference>
<organism evidence="2 3">
    <name type="scientific">Hymenobacter saemangeumensis</name>
    <dbReference type="NCBI Taxonomy" id="1084522"/>
    <lineage>
        <taxon>Bacteria</taxon>
        <taxon>Pseudomonadati</taxon>
        <taxon>Bacteroidota</taxon>
        <taxon>Cytophagia</taxon>
        <taxon>Cytophagales</taxon>
        <taxon>Hymenobacteraceae</taxon>
        <taxon>Hymenobacter</taxon>
    </lineage>
</organism>
<dbReference type="PANTHER" id="PTHR35580:SF1">
    <property type="entry name" value="PHYTASE-LIKE DOMAIN-CONTAINING PROTEIN"/>
    <property type="match status" value="1"/>
</dbReference>
<feature type="signal peptide" evidence="1">
    <location>
        <begin position="1"/>
        <end position="28"/>
    </location>
</feature>
<proteinExistence type="predicted"/>
<sequence>MDTHALSRILPGLCLLWLGLLLSSSAAAQVPAWRRVVNVVSLQGAGPKGLATATDGAGNVYVTGGFEGTVRFGTTQLTSAGGSDVFVAKWSSATGRWIWAYGGGGTGFDTGHSIAVSGNSIYLTGQIGTGTPTQEAPEAMQGLFSRIVLAAPVNVNFQDVLVAKLTDAGPTARVNWAYAAGGPGLDVGRSIAIDGPNVYLTGSVEGIATSPPFRFGPNRMQGLSRAKQWIGTNEMDTFIAKYVDAGDSAKVGWVMLRGSEGPDEGQGIAVSGGNVYVTGGEGRRNPEFRKNNPHGPVMAAAAGPEKSQDMFLVKYLDAGATATEAWARYGGGTYADAGQALAVSGSSVYVTGYVQNDWIAPAGSMRVRFDGVTLRGLSPAPNREVFVAKYTDAGSTATLAWAKNIGVGRGNSIAVSGNALLVTGAKDGQLFVAKYLDDGPAPQEAWTITGSGSGLQGGSSISLAAGRAYITGTAGAKAQLGGILLTNQQGTMSFLAEAVNIESNKRP</sequence>
<dbReference type="InterPro" id="IPR052918">
    <property type="entry name" value="Motility_Chemotaxis_Reg"/>
</dbReference>